<sequence>MAEWMERFEHHEGGEKKKEKRPLQTRHINIMLNRNRKNEEELEINLDLNRLRQVKDKALGQHATFTLEKASLCQLVLHHPLPAPSSSSSPSAAHSGRDVRNSSPGHVKEDGIGNAIHPTIVEFPKQQQQQRCSALSYRCSLLIPPNHDWPEELPEVTAHEHVRDSAAARRRNRHVHRIWPLCWRSESEQARVQSLDAEGTGKCKPERQSWEHSLGHVTSCAPVFPRRTRRREESVPYGVAQMVEQYTANCRPPLIFVAWGTSSSRSSSFLPEEGRGGKQGTVMMAAPGNSKGDTAMWRHLRRVTCQERNFDLMEVK</sequence>
<evidence type="ECO:0000313" key="2">
    <source>
        <dbReference type="Proteomes" id="UP000887581"/>
    </source>
</evidence>
<proteinExistence type="predicted"/>
<evidence type="ECO:0000256" key="1">
    <source>
        <dbReference type="SAM" id="MobiDB-lite"/>
    </source>
</evidence>
<organism evidence="2 3">
    <name type="scientific">Setaria digitata</name>
    <dbReference type="NCBI Taxonomy" id="48799"/>
    <lineage>
        <taxon>Eukaryota</taxon>
        <taxon>Metazoa</taxon>
        <taxon>Ecdysozoa</taxon>
        <taxon>Nematoda</taxon>
        <taxon>Chromadorea</taxon>
        <taxon>Rhabditida</taxon>
        <taxon>Spirurina</taxon>
        <taxon>Spiruromorpha</taxon>
        <taxon>Filarioidea</taxon>
        <taxon>Setariidae</taxon>
        <taxon>Setaria</taxon>
    </lineage>
</organism>
<feature type="compositionally biased region" description="Basic and acidic residues" evidence="1">
    <location>
        <begin position="1"/>
        <end position="17"/>
    </location>
</feature>
<protein>
    <submittedName>
        <fullName evidence="3">MADS-box domain-containing protein</fullName>
    </submittedName>
</protein>
<feature type="region of interest" description="Disordered" evidence="1">
    <location>
        <begin position="82"/>
        <end position="112"/>
    </location>
</feature>
<dbReference type="WBParaSite" id="sdigi.contig270.g6901.t1">
    <property type="protein sequence ID" value="sdigi.contig270.g6901.t1"/>
    <property type="gene ID" value="sdigi.contig270.g6901"/>
</dbReference>
<feature type="compositionally biased region" description="Basic and acidic residues" evidence="1">
    <location>
        <begin position="95"/>
        <end position="111"/>
    </location>
</feature>
<reference evidence="3" key="1">
    <citation type="submission" date="2022-11" db="UniProtKB">
        <authorList>
            <consortium name="WormBaseParasite"/>
        </authorList>
    </citation>
    <scope>IDENTIFICATION</scope>
</reference>
<dbReference type="Proteomes" id="UP000887581">
    <property type="component" value="Unplaced"/>
</dbReference>
<feature type="region of interest" description="Disordered" evidence="1">
    <location>
        <begin position="1"/>
        <end position="23"/>
    </location>
</feature>
<evidence type="ECO:0000313" key="3">
    <source>
        <dbReference type="WBParaSite" id="sdigi.contig270.g6901.t1"/>
    </source>
</evidence>
<name>A0A915PS55_9BILA</name>
<dbReference type="AlphaFoldDB" id="A0A915PS55"/>
<feature type="compositionally biased region" description="Low complexity" evidence="1">
    <location>
        <begin position="82"/>
        <end position="94"/>
    </location>
</feature>
<keyword evidence="2" id="KW-1185">Reference proteome</keyword>
<accession>A0A915PS55</accession>